<sequence length="65" mass="7620">MMIFDNILTEQAKEERKRNMDHTDLEDKIIDAIHDCCPTETDKTAALKYFDRITVNSMIEEALED</sequence>
<dbReference type="AlphaFoldDB" id="A0A0F9MRI4"/>
<dbReference type="EMBL" id="LAZR01004475">
    <property type="protein sequence ID" value="KKN08274.1"/>
    <property type="molecule type" value="Genomic_DNA"/>
</dbReference>
<proteinExistence type="predicted"/>
<name>A0A0F9MRI4_9ZZZZ</name>
<comment type="caution">
    <text evidence="1">The sequence shown here is derived from an EMBL/GenBank/DDBJ whole genome shotgun (WGS) entry which is preliminary data.</text>
</comment>
<reference evidence="1" key="1">
    <citation type="journal article" date="2015" name="Nature">
        <title>Complex archaea that bridge the gap between prokaryotes and eukaryotes.</title>
        <authorList>
            <person name="Spang A."/>
            <person name="Saw J.H."/>
            <person name="Jorgensen S.L."/>
            <person name="Zaremba-Niedzwiedzka K."/>
            <person name="Martijn J."/>
            <person name="Lind A.E."/>
            <person name="van Eijk R."/>
            <person name="Schleper C."/>
            <person name="Guy L."/>
            <person name="Ettema T.J."/>
        </authorList>
    </citation>
    <scope>NUCLEOTIDE SEQUENCE</scope>
</reference>
<gene>
    <name evidence="1" type="ORF">LCGC14_1058390</name>
</gene>
<accession>A0A0F9MRI4</accession>
<organism evidence="1">
    <name type="scientific">marine sediment metagenome</name>
    <dbReference type="NCBI Taxonomy" id="412755"/>
    <lineage>
        <taxon>unclassified sequences</taxon>
        <taxon>metagenomes</taxon>
        <taxon>ecological metagenomes</taxon>
    </lineage>
</organism>
<evidence type="ECO:0000313" key="1">
    <source>
        <dbReference type="EMBL" id="KKN08274.1"/>
    </source>
</evidence>
<protein>
    <submittedName>
        <fullName evidence="1">Uncharacterized protein</fullName>
    </submittedName>
</protein>